<gene>
    <name evidence="1" type="ORF">SAMN04488054_10842</name>
</gene>
<evidence type="ECO:0000313" key="2">
    <source>
        <dbReference type="Proteomes" id="UP000199668"/>
    </source>
</evidence>
<name>A0A1I4LLZ1_9BACI</name>
<dbReference type="EMBL" id="FOTY01000008">
    <property type="protein sequence ID" value="SFL91843.1"/>
    <property type="molecule type" value="Genomic_DNA"/>
</dbReference>
<dbReference type="AlphaFoldDB" id="A0A1I4LLZ1"/>
<dbReference type="RefSeq" id="WP_090926601.1">
    <property type="nucleotide sequence ID" value="NZ_FOTY01000008.1"/>
</dbReference>
<sequence>MNKLPFTLDPGDSLNHWLILGTFENRKTFEASTMDGEVNAWLKTGAASHEFPGRSEFISSREPYRTIPEDIKAPDLQQKVRYQGQQKTWELHLPFEETAVETKGFWSEPAHIESWAYTEIESSENQWVTFSISVCGGMSLWVNEVLQHTMAPFTRNKAQTENLTIPLNKGNNSIYVYYDDLAERDTKFLFRMDYISGNTSLKGMLPIAGEDPVEIGRMKELLEKGCFSQDTYQNEKVIFHLGKKAEHPFRVTGVFKVERCNAQTLHRELKSEDNVITFGAAETFQMGYHAVTVILSNGNVHLRKNFGIQIYPEPFQHFHADTLNDRKKLLLDLVSVHGEPNVHRVLAMFKATTKSSADWEEILREDVSWVEDRLDCSDFSIVMYFRLLDMDDREHVLTPALRNRIEQAVIDYRYWMDEPGNDVMWFFSENHALIFHTSELLAGQRYPDTFFPNASMYGKEHYEKARQLLLSWFERFFKDGLAEWNSSPYIPINVIGLIQLYDFSTDHEISQRALKALDYIFYWLAANSYNGYLTCSQGRVYEKELKGHYNTQTTNLSWLAWGAANINYSSFASVALALSTYIPPFEYSHLLSASNNTFVYYHTQGLDGEVPLYTFKSRGYMLSSALCYRPFEKGYQEHVWQASFGPEENIWVNHPGEHAKKGDGRPGYWAGNGNLPLVQQHRGILLSYFKIEEHHEVDFTHAYVPLEVFDECVFDENWLFLRKNNSYTALFAQNGYTLTTEGMDQHREVVSPGRSNLWLIRMGEEKEFYDFQTFRERILSTKIDVVYAKEQVKHITVNDPGYGNIHLNETGELFVDGSKVNNQLPSIEGALYL</sequence>
<evidence type="ECO:0000313" key="1">
    <source>
        <dbReference type="EMBL" id="SFL91843.1"/>
    </source>
</evidence>
<dbReference type="STRING" id="266892.SAMN04488054_10842"/>
<protein>
    <submittedName>
        <fullName evidence="1">Uncharacterized protein</fullName>
    </submittedName>
</protein>
<proteinExistence type="predicted"/>
<reference evidence="1 2" key="1">
    <citation type="submission" date="2016-10" db="EMBL/GenBank/DDBJ databases">
        <authorList>
            <person name="de Groot N.N."/>
        </authorList>
    </citation>
    <scope>NUCLEOTIDE SEQUENCE [LARGE SCALE GENOMIC DNA]</scope>
    <source>
        <strain evidence="1 2">CGMCC 1.6134</strain>
    </source>
</reference>
<keyword evidence="2" id="KW-1185">Reference proteome</keyword>
<dbReference type="OrthoDB" id="1029638at2"/>
<dbReference type="Proteomes" id="UP000199668">
    <property type="component" value="Unassembled WGS sequence"/>
</dbReference>
<accession>A0A1I4LLZ1</accession>
<organism evidence="1 2">
    <name type="scientific">Salibacterium qingdaonense</name>
    <dbReference type="NCBI Taxonomy" id="266892"/>
    <lineage>
        <taxon>Bacteria</taxon>
        <taxon>Bacillati</taxon>
        <taxon>Bacillota</taxon>
        <taxon>Bacilli</taxon>
        <taxon>Bacillales</taxon>
        <taxon>Bacillaceae</taxon>
    </lineage>
</organism>